<dbReference type="Pfam" id="PF12937">
    <property type="entry name" value="F-box-like"/>
    <property type="match status" value="1"/>
</dbReference>
<dbReference type="STRING" id="144197.ENSSPAP00000002292"/>
<accession>A0A3B4ZKV9</accession>
<protein>
    <submittedName>
        <fullName evidence="2">F-box only protein 36-like</fullName>
    </submittedName>
</protein>
<dbReference type="Ensembl" id="ENSSPAT00000002327.1">
    <property type="protein sequence ID" value="ENSSPAP00000002292.1"/>
    <property type="gene ID" value="ENSSPAG00000001752.1"/>
</dbReference>
<feature type="domain" description="F-box" evidence="1">
    <location>
        <begin position="91"/>
        <end position="137"/>
    </location>
</feature>
<dbReference type="SUPFAM" id="SSF81383">
    <property type="entry name" value="F-box domain"/>
    <property type="match status" value="1"/>
</dbReference>
<dbReference type="PROSITE" id="PS50181">
    <property type="entry name" value="FBOX"/>
    <property type="match status" value="1"/>
</dbReference>
<organism evidence="2">
    <name type="scientific">Stegastes partitus</name>
    <name type="common">bicolor damselfish</name>
    <dbReference type="NCBI Taxonomy" id="144197"/>
    <lineage>
        <taxon>Eukaryota</taxon>
        <taxon>Metazoa</taxon>
        <taxon>Chordata</taxon>
        <taxon>Craniata</taxon>
        <taxon>Vertebrata</taxon>
        <taxon>Euteleostomi</taxon>
        <taxon>Actinopterygii</taxon>
        <taxon>Neopterygii</taxon>
        <taxon>Teleostei</taxon>
        <taxon>Neoteleostei</taxon>
        <taxon>Acanthomorphata</taxon>
        <taxon>Ovalentaria</taxon>
        <taxon>Pomacentridae</taxon>
        <taxon>Stegastes</taxon>
    </lineage>
</organism>
<dbReference type="SMART" id="SM00256">
    <property type="entry name" value="FBOX"/>
    <property type="match status" value="1"/>
</dbReference>
<dbReference type="GeneTree" id="ENSGT00390000001015"/>
<sequence length="190" mass="22176">MASLLTDPLFDISGRGPAPNKNFYHFSVTKSDVIWRWWKISARTVDRYSRPGELRESHQDFLDDTWLHSEVRMVFGRGVLQYAEALCQGHCDYLERLPDSLLLRIINYLELEDVGQLGRTSRRFKRLCGSEEFWEQAVRRRCYTVSADAASLALEVGWRSIFFTSKLQLAAKPHQAFENIFVVLFLFFLC</sequence>
<dbReference type="InterPro" id="IPR001810">
    <property type="entry name" value="F-box_dom"/>
</dbReference>
<evidence type="ECO:0000313" key="2">
    <source>
        <dbReference type="Ensembl" id="ENSSPAP00000002292.1"/>
    </source>
</evidence>
<proteinExistence type="predicted"/>
<dbReference type="Gene3D" id="1.20.1280.50">
    <property type="match status" value="1"/>
</dbReference>
<dbReference type="AlphaFoldDB" id="A0A3B4ZKV9"/>
<dbReference type="CDD" id="cd22106">
    <property type="entry name" value="F-box_FBXO36"/>
    <property type="match status" value="1"/>
</dbReference>
<reference evidence="2" key="1">
    <citation type="submission" date="2023-09" db="UniProtKB">
        <authorList>
            <consortium name="Ensembl"/>
        </authorList>
    </citation>
    <scope>IDENTIFICATION</scope>
</reference>
<evidence type="ECO:0000259" key="1">
    <source>
        <dbReference type="PROSITE" id="PS50181"/>
    </source>
</evidence>
<name>A0A3B4ZKV9_9TELE</name>
<dbReference type="InterPro" id="IPR036047">
    <property type="entry name" value="F-box-like_dom_sf"/>
</dbReference>